<feature type="domain" description="Carrier" evidence="3">
    <location>
        <begin position="5174"/>
        <end position="5251"/>
    </location>
</feature>
<dbReference type="Gene3D" id="3.30.300.30">
    <property type="match status" value="4"/>
</dbReference>
<dbReference type="InterPro" id="IPR023213">
    <property type="entry name" value="CAT-like_dom_sf"/>
</dbReference>
<dbReference type="CDD" id="cd19543">
    <property type="entry name" value="DCL_NRPS"/>
    <property type="match status" value="2"/>
</dbReference>
<dbReference type="GO" id="GO:0005829">
    <property type="term" value="C:cytosol"/>
    <property type="evidence" value="ECO:0007669"/>
    <property type="project" value="TreeGrafter"/>
</dbReference>
<dbReference type="InterPro" id="IPR001242">
    <property type="entry name" value="Condensation_dom"/>
</dbReference>
<dbReference type="Gene3D" id="3.30.559.10">
    <property type="entry name" value="Chloramphenicol acetyltransferase-like domain"/>
    <property type="match status" value="6"/>
</dbReference>
<evidence type="ECO:0000313" key="4">
    <source>
        <dbReference type="EMBL" id="SIT15338.1"/>
    </source>
</evidence>
<dbReference type="FunFam" id="3.30.300.30:FF:000015">
    <property type="entry name" value="Nonribosomal peptide synthase SidD"/>
    <property type="match status" value="1"/>
</dbReference>
<sequence length="5277" mass="598051">MLNTSSLSNIFWLNKTKNKETVVLSEDSTESLEIEISKCDLDSFLKVSKNTSLSKLTIIVSVFSFLLDKYCEDFQGVIKVYASDQIPLKNKILLDVEKKKEITFKDLLKSFASNIKEAVYHSDYNNNDLDLTKYSNFSIQYGKRPESIKDNLSLFYDESEEKVILNICYKDIYKGYLIDNLLKSLVYILSNYDQLLNTGLIDYPLVSEKEVAEILGRFNLIADYPSDQTIIDLFDSQVRKNSDGLAVIYGDVALSYADLDMESNQLAYYLKNQYDIKADDLICIQLPRNEKMIISILGILKSGGAYVPIDMDYPKDRIDYILTDTKAKVNIDDVFLAKFNEVKHAYSAESHDSAIKGDHLAYVIYTSGTTGNPKGVMIEHQNVFHSTINRIAFYDIESMLLVPSFSFDSSVAVIFGTLCSGGRLFIESNMNIKDVEYISHRIIKNKIEGILCVPNYYSSLLPYLNENTSGENTLKHVIVAGEELSKNLVLHHQKYSDAILYNEYGPTECAVWSSVSIVNDPNVNIGKSIANTQIYILDEHGHLLPVGVHGELYIAGAGLARGYLNREDLTEEKFVANPFVEGTKMYRTGDLGRWLPDGTIEYLGRIDHQVKIRGHRIELGEIDSQVLSYDNCIKFVVTEVKEHEGDKSLVVYYVSNSAIDKQDLAYYLENKLPQYMLPSFYVELEHIPLTSNGKIDRKSLPEVSSSDLIKTEYVAPMTWEEKALVEVCELVLKYNPISISDNYYNLGGDSIKSIQIVSRLRQRGYSLKVEHILQYPVLEELARYMTTDVAVIDQSVVKGEGILTPIQRYFFESEELINKNHYNQSVILKSKERLSGSVLESSIQSLINHHDALRMVYSHKEGGWNQSNAGIEGNHYLFEYFDIREEGSLENEQSSLQKIGARLQSTIDIESGILFHIGHVSMSDGDRLVLVIHHLVVDGVSWRILLEDLGNLYEAGFKGASYELPSKTDSFQSWGKTLESYSNSSALSKERLYWEGIESEVYPAIPTDHAAKGKQVLDKSLRFSLSIDSTKLLQTRAGRKYSAEINDVLLTGLALSLQDQFGISKAKVLMEGHGRELMSTGLDISRTVGWFTSVYPFSLDISNKKQPALVSVKEALRSIPHKGIGYGILNYLGDAFSPVNHPSVQFNYLGDFDDTIGSGFYYSSESIGSPVSEENLGTDILLDVSGITMSGAMTISIRYSGELFNEATIQKLTDSYQSYLEKMIGEGEESKVILTPSDLTYKGLSFNTIQEISRNVDLEDIYELSPMQQGLYYHWLVDPKGAAYFMQTSYRIKSENLDLSKVEKAFVKLLNRYTILRTSFDNRYGDIPLQIVYKQAKVDFKHLILESDLELDNIKQGDIACGFDLREPTQMRLLVVELPDNSYKFIWSHHHIIMDGWCLSILINEFSTILNSFQQGIEASLPETQSYSSYIKWLEGVNKEEAITYWKNYLKGINSPTLIPFEKNIKEEKPYFATEKLSIGQDELKEINHLCQQLGITLNTFIQGVWSYLLSSYNRSEDVIFGSVVSGRSAELAGVESMVGLFINTIPVRVSFSKDETPRSLLNKIHQDSINGIKYHFTSLVEVQSLSLLGKELINNIVVFENYAKQGDNEQNSLIMGLSGVNVNVFEQTNYDFTIVAIPDKSSLHIEFRYDSSVFDPSSILSLVSHFEQILHQFVSVSDIPLRELDYVGVEEKAVLASFGNTGTCYPVDKTIVDLFEEQVNRTPDLTALVYKEIKLTYRELNEESNKLAHYLREQYNIEADDLICIQLPRSEKMLIGMLGILKSGGAYVPVDTDYPEERKEYILKDTKSKVVIDESFLLEFETLKRNYSIENPTFTVRSENLAYIIYTSGTTGNPKGAMIEHKNVVRLLFSDDALYNFNSHDSWTLFHSYNFDFSVWECYGALLFGGKLHVISRQVAQDPGAFLNYIIDNKITVLNQTPAAFYNLAEYDKLFNKKELSLRYIIFGGEVLNPIMLRDWQRKYPSIKMMNGYGPTETTVFASKFKIGNDNLLEPATLPIGKPISDTQIYILDSSCNLVPIGVAGELYISGSGLARGYLNREDLTAEKFVSNPFVEGTKMYRTGDLGRWLPDGNIEYLGRIDHQVKIRGHRIELGEIDSQVLSYSEAIKSVVTEVKEHDGDKSLVVYYVSNASVDKQSLAYHLENKLPHFMLPSFYVELDHIPLTNNGKIDRKSLPEVNTSDLIKTEYISAETEEEKALIEVCEGVLKHHPISIRDNYYNLGGDSIKSIQIVSRLRQRGYNLKVEHILQYPIFEELSRYITSDVVLIDQSVIIGSSILTPIQRYFFESEDIVNKNYYNQCVILKSRERLSGPVLESSLQALVSHHDALRMEYHQNYGLWNQYNQGTEGKYYNFEYFDVRGSGGELKELSRLKEIGESLQSSINITSGILFHVGHVSMSDGDRLLLIIHHLVVDGVSWRILLEDLGNLYESGIKGASYELPFKTDSFQSWGTTLEEYSNDSALSKERLYWESVESEVYSSIPTDHPVVRKHTLDKNIGFTLNGEATRLLQTRAGKKYSAEINDVLLTGLALSLQDQFGINKTKVLMEGHGREVLHTGLDISRTVGWFTSVYPFSLDISDRSQPVLVSVKEGLRGIPHKGIGYGILKYLNLGLSSTERPSVQFNYLGDFDDTTDSLFHYTTEDIGYPVSEENQGTDILLDVSGMTVNGEMSINFRYSGNIFNESTVQKLVDSYQIHLEQMIIEDEEQKVILTPSDLTYNRLAFHTIQAISKDCDLEDIYELTPMQQGLYYHWLVDPKGSTYFMQTSYRIKSESLDLSKVEKAFGKLLNRYTILRTSFDNRYGDAPLQIVHKQAKVDFKYQVIESKDSLESDLEMMRNNDIICGFALNDPTQLRLILVGLPDEEYEFIWSYHHIVMDGWCLSILINDFSLILDSLQHEVELSLQEPQKYSSYLKWLRNVDQDSSLQYWENYLKGISAPTLIPFEKNIKGEKPHFATEKFSIGEEELKEIGQLCQQLGITLNTYVQAAWCYLLSSYNASEEIVFGSVVSGRPPDIEGIESMVGLFINTIPVRIKVNKDETPRSLLKKLHQDSIQNTGYHFNSLAEIQSLSPLGKDLISNIVIFENYVKSEKENFENVKVFDQSNYDFTLAIEPNENCLNIDFEYNTSVYCSTIITLASHLKNTLSHFKTFIDEPLSEFNYLSSAEEELLLKDFNNTFVQYPDNQSVVSLFEDQVGLTPEDIAVVYEDLGLSYAELNEKASSLAVQLQSAYGIKKGDQVGVMLNRGENQIISILGILKLGAVYVPVDANLPESRKAVMTSGLSLLITESYYFFDLDFYSGESFSIDLEFTEEDASGFQSVVLEKDDIAYIIYTSGSTGEPKGVLNTHGGILNTMLYQKEFFEVSLYENVAQFASFSFDASISEIFMTLLSGKSLHILSDSTRKDAYAFEEYVNSHSIDLVTLPPAFFSLLNIDKLQNLKGLITAGESAVMGKTKEYLKYGTFYNAYGPTESSICATVYKLEKGSALEFTTIPIGQPIANTQIYILDEYGHLVPVGVSGEMYISGAGLAEGYLNREDLTEEKFVDNPFLPGTKMYRTGDLGRWLMDGNIEYLGRIDHQVKIRGHRIELGEIDSQVLSFSDSIKGVVTEVKEHEEDKSLVVYYVSNTPIDKQDLSRYLERKLPQYMLPSFYVELDNIPLTSNGKIDRKNLPEVSTSDLIKNEYVAPANEEGRALISVCEQVLKHSPISILDNYYNLGGDSIKSIQIVSRLRQQGYSLKVEHILQYPILEELARYITTDVVNIDQSAVTGASILTPIQRYFFESDDIVNKNHYNQSVVLRSSERLSGTILESSIKALVSHHDALRMVYSQKDGEWNQYNAGVDGVHYRLEYFDIRKSISESEELSCLQEIGESLQSSIDIASGILFHVGHVSMSDGDRIILVVHHLVMDGVSWRILLEDLGKLYESGVQGLSSDLPSKTDSFQSWGKALEEYSRSAKLSKEHLYWEGIESANYVAIATDYPTEGKHILDKSIGFSLSAESTKLLQTRAGRKYSAEINDILLTGLALSLHENFGINKTKVLMEGHGREVLHKGLDISRTLGWFTNVYPFSLDISSENQPSLVSIKEGLRGIPHKGIGYGILKYLGQGLSSAEHPSVQFNYLGDFDDTTGSLFHYTTEDIGYPVSKDNQKSDILLDVSGMTVNGEMSINIRYSDKVFHQSTVQKLVDSYQIHLEQMIIEDEEQKVILTPSDLTYKRLPFRSIQEISKDNEVEDIYELSPMQQGLYYHWLVDPKGSAYFMQTSYRLKSENLDLSKVEKAFGKLLNRYTILRTSFDNHYGDVPLQIVNKQAKVDFKHLILESDLELDNIKKGDIARGFDLNEPTQMRLLVVELPDNSYEFIWSHHHIIMDGWCLSILINDFSAILNSLQQGLSLSLSEPEKYSSYIKWLEEVDKEQAMVYWENYLKGISSPTLIPFEKQDQGEVSHYLAETLVIENNDFQEVDRFCQYLGITLNTYVQGVWSYLLSSYNRSKDVVFGSVVSGRPADLEGVENMIGLFINTIPVRISFDKDETPRSLLNKLHQDSIQSTGNHFSSLAEIQSLSSLGKDLINNIIIFENYVRKEDQEMLTGIVYENTEAFEHTNYNLNIVVIPNTDSLHIEFRYNSSVYDTSAVTSILLHFQNIMNSFRDSLDLQVSEIAYLGAEERNLVLKGFNTTEAFYPSETILSLFAKQVNHIPNHTALISDYVKLTYNELNSESNQLVHYLQEKYAITANDLIAIQLPRNEKMIISILGVLKSRGAYVPIDMNHPQERTEYILEDTQSKVFIDEKFWKEFSVHRDNYSTEDPIVKLDPSNLAYVIYTSGTTGNPKGVCISHSNLMNYVCWSNQYYFNNEDRGNWGLFTSISFDLSVTALFCSLTRGGSLWLGEGEEDILTTLIKAFKNRDIDILKLTPSHISLLKNVEIHHTGIRKIILGGEKLYHEHIQIIHSINKNIQIYDEYGPTEATVGCIAQKVDLFAASIGRPISNTGIYILEEYGNVVPVGVSGELYITGSGLAQGYLNNKDLTAEKFVDNPFVKDAKMYRTGDLGRWLPDGTIEYLGRIDDQVKIHGHRIELGEIDSQVLSYHKTIRNTVADVKEYNGDKILVVYYTTDEIIDKQSLSGYLKNKLPQYMLPSFYVELDSIPLTSNGKIDRKSLPEVSSEDMIRNEYVAAKTEMDHLLMDSLSQLLNNDVKKVSIHDNFFDMGLNSLSLVRFSQLLRKNAGLEIEIAKFFSYPTISELSKFIQNMNIPTAETNTAEDKDLSDHIDSFIDDFN</sequence>
<dbReference type="Gene3D" id="3.30.559.30">
    <property type="entry name" value="Nonribosomal peptide synthetase, condensation domain"/>
    <property type="match status" value="6"/>
</dbReference>
<dbReference type="SUPFAM" id="SSF52777">
    <property type="entry name" value="CoA-dependent acyltransferases"/>
    <property type="match status" value="12"/>
</dbReference>
<dbReference type="InterPro" id="IPR020845">
    <property type="entry name" value="AMP-binding_CS"/>
</dbReference>
<dbReference type="FunFam" id="2.30.38.10:FF:000001">
    <property type="entry name" value="Non-ribosomal peptide synthetase PvdI"/>
    <property type="match status" value="4"/>
</dbReference>
<dbReference type="EMBL" id="FTOV01000008">
    <property type="protein sequence ID" value="SIT15338.1"/>
    <property type="molecule type" value="Genomic_DNA"/>
</dbReference>
<dbReference type="InterPro" id="IPR036736">
    <property type="entry name" value="ACP-like_sf"/>
</dbReference>
<dbReference type="Pfam" id="PF00550">
    <property type="entry name" value="PP-binding"/>
    <property type="match status" value="4"/>
</dbReference>
<dbReference type="CDD" id="cd05930">
    <property type="entry name" value="A_NRPS"/>
    <property type="match status" value="4"/>
</dbReference>
<dbReference type="Gene3D" id="3.40.50.980">
    <property type="match status" value="8"/>
</dbReference>
<evidence type="ECO:0000259" key="3">
    <source>
        <dbReference type="PROSITE" id="PS50075"/>
    </source>
</evidence>
<dbReference type="PROSITE" id="PS00455">
    <property type="entry name" value="AMP_BINDING"/>
    <property type="match status" value="4"/>
</dbReference>
<dbReference type="Gene3D" id="1.10.1200.10">
    <property type="entry name" value="ACP-like"/>
    <property type="match status" value="4"/>
</dbReference>
<evidence type="ECO:0000313" key="5">
    <source>
        <dbReference type="Proteomes" id="UP000185781"/>
    </source>
</evidence>
<dbReference type="FunFam" id="3.40.50.980:FF:000001">
    <property type="entry name" value="Non-ribosomal peptide synthetase"/>
    <property type="match status" value="1"/>
</dbReference>
<dbReference type="STRING" id="373672.SAMN05421785_1082"/>
<dbReference type="InterPro" id="IPR009081">
    <property type="entry name" value="PP-bd_ACP"/>
</dbReference>
<reference evidence="4 5" key="1">
    <citation type="submission" date="2017-01" db="EMBL/GenBank/DDBJ databases">
        <authorList>
            <person name="Mah S.A."/>
            <person name="Swanson W.J."/>
            <person name="Moy G.W."/>
            <person name="Vacquier V.D."/>
        </authorList>
    </citation>
    <scope>NUCLEOTIDE SEQUENCE [LARGE SCALE GENOMIC DNA]</scope>
    <source>
        <strain evidence="4 5">DSM 18014</strain>
    </source>
</reference>
<dbReference type="GO" id="GO:0043041">
    <property type="term" value="P:amino acid activation for nonribosomal peptide biosynthetic process"/>
    <property type="evidence" value="ECO:0007669"/>
    <property type="project" value="TreeGrafter"/>
</dbReference>
<dbReference type="InterPro" id="IPR010060">
    <property type="entry name" value="NRPS_synth"/>
</dbReference>
<feature type="domain" description="Carrier" evidence="3">
    <location>
        <begin position="715"/>
        <end position="789"/>
    </location>
</feature>
<dbReference type="NCBIfam" id="TIGR01720">
    <property type="entry name" value="NRPS-para261"/>
    <property type="match status" value="3"/>
</dbReference>
<gene>
    <name evidence="4" type="ORF">SAMN05421785_1082</name>
</gene>
<dbReference type="RefSeq" id="WP_076394143.1">
    <property type="nucleotide sequence ID" value="NZ_FTOV01000008.1"/>
</dbReference>
<dbReference type="CDD" id="cd19534">
    <property type="entry name" value="E_NRPS"/>
    <property type="match status" value="3"/>
</dbReference>
<dbReference type="Pfam" id="PF00668">
    <property type="entry name" value="Condensation"/>
    <property type="match status" value="6"/>
</dbReference>
<name>A0A1N7PXJ7_9FLAO</name>
<dbReference type="InterPro" id="IPR045851">
    <property type="entry name" value="AMP-bd_C_sf"/>
</dbReference>
<dbReference type="SMART" id="SM00823">
    <property type="entry name" value="PKS_PP"/>
    <property type="match status" value="3"/>
</dbReference>
<evidence type="ECO:0000256" key="2">
    <source>
        <dbReference type="ARBA" id="ARBA00022553"/>
    </source>
</evidence>
<protein>
    <submittedName>
        <fullName evidence="4">Non-ribosomal peptide synthase domain TIGR01720/amino acid adenylation domain-containing protein</fullName>
    </submittedName>
</protein>
<dbReference type="PROSITE" id="PS50075">
    <property type="entry name" value="CARRIER"/>
    <property type="match status" value="4"/>
</dbReference>
<dbReference type="InterPro" id="IPR020806">
    <property type="entry name" value="PKS_PP-bd"/>
</dbReference>
<evidence type="ECO:0000256" key="1">
    <source>
        <dbReference type="ARBA" id="ARBA00022450"/>
    </source>
</evidence>
<feature type="domain" description="Carrier" evidence="3">
    <location>
        <begin position="3695"/>
        <end position="3769"/>
    </location>
</feature>
<dbReference type="SUPFAM" id="SSF56801">
    <property type="entry name" value="Acetyl-CoA synthetase-like"/>
    <property type="match status" value="4"/>
</dbReference>
<dbReference type="InterPro" id="IPR000873">
    <property type="entry name" value="AMP-dep_synth/lig_dom"/>
</dbReference>
<dbReference type="SUPFAM" id="SSF47336">
    <property type="entry name" value="ACP-like"/>
    <property type="match status" value="4"/>
</dbReference>
<proteinExistence type="predicted"/>
<dbReference type="GO" id="GO:0031177">
    <property type="term" value="F:phosphopantetheine binding"/>
    <property type="evidence" value="ECO:0007669"/>
    <property type="project" value="InterPro"/>
</dbReference>
<keyword evidence="2" id="KW-0597">Phosphoprotein</keyword>
<organism evidence="4 5">
    <name type="scientific">Chryseobacterium gambrini</name>
    <dbReference type="NCBI Taxonomy" id="373672"/>
    <lineage>
        <taxon>Bacteria</taxon>
        <taxon>Pseudomonadati</taxon>
        <taxon>Bacteroidota</taxon>
        <taxon>Flavobacteriia</taxon>
        <taxon>Flavobacteriales</taxon>
        <taxon>Weeksellaceae</taxon>
        <taxon>Chryseobacterium group</taxon>
        <taxon>Chryseobacterium</taxon>
    </lineage>
</organism>
<feature type="domain" description="Carrier" evidence="3">
    <location>
        <begin position="2207"/>
        <end position="2281"/>
    </location>
</feature>
<dbReference type="PANTHER" id="PTHR45527:SF14">
    <property type="entry name" value="PLIPASTATIN SYNTHASE SUBUNIT B"/>
    <property type="match status" value="1"/>
</dbReference>
<keyword evidence="1" id="KW-0596">Phosphopantetheine</keyword>
<dbReference type="NCBIfam" id="TIGR01733">
    <property type="entry name" value="AA-adenyl-dom"/>
    <property type="match status" value="4"/>
</dbReference>
<dbReference type="InterPro" id="IPR010071">
    <property type="entry name" value="AA_adenyl_dom"/>
</dbReference>
<dbReference type="Gene3D" id="2.30.38.10">
    <property type="entry name" value="Luciferase, Domain 3"/>
    <property type="match status" value="4"/>
</dbReference>
<dbReference type="GO" id="GO:0003824">
    <property type="term" value="F:catalytic activity"/>
    <property type="evidence" value="ECO:0007669"/>
    <property type="project" value="UniProtKB-KW"/>
</dbReference>
<dbReference type="FunFam" id="3.40.50.12780:FF:000012">
    <property type="entry name" value="Non-ribosomal peptide synthetase"/>
    <property type="match status" value="1"/>
</dbReference>
<dbReference type="SMART" id="SM01294">
    <property type="entry name" value="PKS_PP_betabranch"/>
    <property type="match status" value="1"/>
</dbReference>
<dbReference type="Proteomes" id="UP000185781">
    <property type="component" value="Unassembled WGS sequence"/>
</dbReference>
<dbReference type="GO" id="GO:0044550">
    <property type="term" value="P:secondary metabolite biosynthetic process"/>
    <property type="evidence" value="ECO:0007669"/>
    <property type="project" value="TreeGrafter"/>
</dbReference>
<dbReference type="Pfam" id="PF00501">
    <property type="entry name" value="AMP-binding"/>
    <property type="match status" value="4"/>
</dbReference>
<dbReference type="NCBIfam" id="NF003417">
    <property type="entry name" value="PRK04813.1"/>
    <property type="match status" value="4"/>
</dbReference>
<dbReference type="PANTHER" id="PTHR45527">
    <property type="entry name" value="NONRIBOSOMAL PEPTIDE SYNTHETASE"/>
    <property type="match status" value="1"/>
</dbReference>
<dbReference type="OrthoDB" id="9778690at2"/>
<accession>A0A1N7PXJ7</accession>